<dbReference type="Proteomes" id="UP000218811">
    <property type="component" value="Unassembled WGS sequence"/>
</dbReference>
<dbReference type="STRING" id="742152.A0A2H3JS86"/>
<dbReference type="OMA" id="VGLKPMF"/>
<comment type="similarity">
    <text evidence="2 4">Belongs to the RPF2 family.</text>
</comment>
<evidence type="ECO:0000256" key="4">
    <source>
        <dbReference type="RuleBase" id="RU367086"/>
    </source>
</evidence>
<comment type="subcellular location">
    <subcellularLocation>
        <location evidence="1 4">Nucleus</location>
        <location evidence="1 4">Nucleolus</location>
    </subcellularLocation>
</comment>
<dbReference type="GO" id="GO:0019843">
    <property type="term" value="F:rRNA binding"/>
    <property type="evidence" value="ECO:0007669"/>
    <property type="project" value="UniProtKB-UniRule"/>
</dbReference>
<dbReference type="PANTHER" id="PTHR12728:SF0">
    <property type="entry name" value="RIBOSOME PRODUCTION FACTOR 2 HOMOLOG"/>
    <property type="match status" value="1"/>
</dbReference>
<sequence>MLRTVKPKNARAKRALQARESKEVEDPRTAIFVKGTHAGEKVHGAMKELMALKRPHAISFSRKNAVRPFEDASPLEFWAQKNDASLFVVGQSTKKRPDGMTFVRTYDARVLDMCEVGVDKWVSMSEFKTPKSTPGHKPLMHFASELFDSHPRLIQLKSMLMDFFNGEVIDSVCLAGLEHVISVSLAPTPPSLNSATPADTLQASTSKQDAELPRVHVRAYTVRLLASGTRTPRVELAPMGPSMDLSLRRHAAADPEMLKQAMRRPRLRKQDAAKGLGKKRKNVELDEMGDVRGRIHVAKQDLAKLQTRRMKGLKPARDVAGDGDESDGPGQRRKRRRSE</sequence>
<name>A0A2H3JS86_WOLCO</name>
<dbReference type="OrthoDB" id="407658at2759"/>
<feature type="region of interest" description="Disordered" evidence="5">
    <location>
        <begin position="1"/>
        <end position="22"/>
    </location>
</feature>
<dbReference type="SMART" id="SM00879">
    <property type="entry name" value="Brix"/>
    <property type="match status" value="1"/>
</dbReference>
<evidence type="ECO:0000256" key="5">
    <source>
        <dbReference type="SAM" id="MobiDB-lite"/>
    </source>
</evidence>
<feature type="compositionally biased region" description="Basic residues" evidence="5">
    <location>
        <begin position="1"/>
        <end position="16"/>
    </location>
</feature>
<dbReference type="InterPro" id="IPR007109">
    <property type="entry name" value="Brix"/>
</dbReference>
<evidence type="ECO:0000313" key="8">
    <source>
        <dbReference type="Proteomes" id="UP000218811"/>
    </source>
</evidence>
<dbReference type="Pfam" id="PF04427">
    <property type="entry name" value="Brix"/>
    <property type="match status" value="1"/>
</dbReference>
<feature type="region of interest" description="Disordered" evidence="5">
    <location>
        <begin position="259"/>
        <end position="278"/>
    </location>
</feature>
<accession>A0A2H3JS86</accession>
<protein>
    <recommendedName>
        <fullName evidence="4">Ribosome production factor 2 homolog</fullName>
    </recommendedName>
    <alternativeName>
        <fullName evidence="4">Ribosome biogenesis protein RPF2 homolog</fullName>
    </alternativeName>
</protein>
<dbReference type="PANTHER" id="PTHR12728">
    <property type="entry name" value="BRIX DOMAIN CONTAINING PROTEIN"/>
    <property type="match status" value="1"/>
</dbReference>
<feature type="region of interest" description="Disordered" evidence="5">
    <location>
        <begin position="301"/>
        <end position="339"/>
    </location>
</feature>
<organism evidence="7 8">
    <name type="scientific">Wolfiporia cocos (strain MD-104)</name>
    <name type="common">Brown rot fungus</name>
    <dbReference type="NCBI Taxonomy" id="742152"/>
    <lineage>
        <taxon>Eukaryota</taxon>
        <taxon>Fungi</taxon>
        <taxon>Dikarya</taxon>
        <taxon>Basidiomycota</taxon>
        <taxon>Agaricomycotina</taxon>
        <taxon>Agaricomycetes</taxon>
        <taxon>Polyporales</taxon>
        <taxon>Phaeolaceae</taxon>
        <taxon>Wolfiporia</taxon>
    </lineage>
</organism>
<evidence type="ECO:0000259" key="6">
    <source>
        <dbReference type="PROSITE" id="PS50833"/>
    </source>
</evidence>
<proteinExistence type="inferred from homology"/>
<evidence type="ECO:0000256" key="1">
    <source>
        <dbReference type="ARBA" id="ARBA00004604"/>
    </source>
</evidence>
<dbReference type="AlphaFoldDB" id="A0A2H3JS86"/>
<evidence type="ECO:0000256" key="3">
    <source>
        <dbReference type="ARBA" id="ARBA00023242"/>
    </source>
</evidence>
<evidence type="ECO:0000256" key="2">
    <source>
        <dbReference type="ARBA" id="ARBA00010782"/>
    </source>
</evidence>
<dbReference type="GO" id="GO:0000463">
    <property type="term" value="P:maturation of LSU-rRNA from tricistronic rRNA transcript (SSU-rRNA, 5.8S rRNA, LSU-rRNA)"/>
    <property type="evidence" value="ECO:0007669"/>
    <property type="project" value="TreeGrafter"/>
</dbReference>
<dbReference type="InterPro" id="IPR039770">
    <property type="entry name" value="Rpf2"/>
</dbReference>
<dbReference type="GO" id="GO:0005730">
    <property type="term" value="C:nucleolus"/>
    <property type="evidence" value="ECO:0007669"/>
    <property type="project" value="UniProtKB-SubCell"/>
</dbReference>
<gene>
    <name evidence="7" type="ORF">WOLCODRAFT_159106</name>
</gene>
<feature type="domain" description="Brix" evidence="6">
    <location>
        <begin position="28"/>
        <end position="256"/>
    </location>
</feature>
<dbReference type="GO" id="GO:0000027">
    <property type="term" value="P:ribosomal large subunit assembly"/>
    <property type="evidence" value="ECO:0007669"/>
    <property type="project" value="InterPro"/>
</dbReference>
<evidence type="ECO:0000313" key="7">
    <source>
        <dbReference type="EMBL" id="PCH39514.1"/>
    </source>
</evidence>
<dbReference type="EMBL" id="KB468009">
    <property type="protein sequence ID" value="PCH39514.1"/>
    <property type="molecule type" value="Genomic_DNA"/>
</dbReference>
<dbReference type="PROSITE" id="PS50833">
    <property type="entry name" value="BRIX"/>
    <property type="match status" value="1"/>
</dbReference>
<keyword evidence="3 4" id="KW-0539">Nucleus</keyword>
<keyword evidence="8" id="KW-1185">Reference proteome</keyword>
<reference evidence="7 8" key="1">
    <citation type="journal article" date="2012" name="Science">
        <title>The Paleozoic origin of enzymatic lignin decomposition reconstructed from 31 fungal genomes.</title>
        <authorList>
            <person name="Floudas D."/>
            <person name="Binder M."/>
            <person name="Riley R."/>
            <person name="Barry K."/>
            <person name="Blanchette R.A."/>
            <person name="Henrissat B."/>
            <person name="Martinez A.T."/>
            <person name="Otillar R."/>
            <person name="Spatafora J.W."/>
            <person name="Yadav J.S."/>
            <person name="Aerts A."/>
            <person name="Benoit I."/>
            <person name="Boyd A."/>
            <person name="Carlson A."/>
            <person name="Copeland A."/>
            <person name="Coutinho P.M."/>
            <person name="de Vries R.P."/>
            <person name="Ferreira P."/>
            <person name="Findley K."/>
            <person name="Foster B."/>
            <person name="Gaskell J."/>
            <person name="Glotzer D."/>
            <person name="Gorecki P."/>
            <person name="Heitman J."/>
            <person name="Hesse C."/>
            <person name="Hori C."/>
            <person name="Igarashi K."/>
            <person name="Jurgens J.A."/>
            <person name="Kallen N."/>
            <person name="Kersten P."/>
            <person name="Kohler A."/>
            <person name="Kuees U."/>
            <person name="Kumar T.K.A."/>
            <person name="Kuo A."/>
            <person name="LaButti K."/>
            <person name="Larrondo L.F."/>
            <person name="Lindquist E."/>
            <person name="Ling A."/>
            <person name="Lombard V."/>
            <person name="Lucas S."/>
            <person name="Lundell T."/>
            <person name="Martin R."/>
            <person name="McLaughlin D.J."/>
            <person name="Morgenstern I."/>
            <person name="Morin E."/>
            <person name="Murat C."/>
            <person name="Nagy L.G."/>
            <person name="Nolan M."/>
            <person name="Ohm R.A."/>
            <person name="Patyshakuliyeva A."/>
            <person name="Rokas A."/>
            <person name="Ruiz-Duenas F.J."/>
            <person name="Sabat G."/>
            <person name="Salamov A."/>
            <person name="Samejima M."/>
            <person name="Schmutz J."/>
            <person name="Slot J.C."/>
            <person name="St John F."/>
            <person name="Stenlid J."/>
            <person name="Sun H."/>
            <person name="Sun S."/>
            <person name="Syed K."/>
            <person name="Tsang A."/>
            <person name="Wiebenga A."/>
            <person name="Young D."/>
            <person name="Pisabarro A."/>
            <person name="Eastwood D.C."/>
            <person name="Martin F."/>
            <person name="Cullen D."/>
            <person name="Grigoriev I.V."/>
            <person name="Hibbett D.S."/>
        </authorList>
    </citation>
    <scope>NUCLEOTIDE SEQUENCE [LARGE SCALE GENOMIC DNA]</scope>
    <source>
        <strain evidence="7 8">MD-104</strain>
    </source>
</reference>